<proteinExistence type="predicted"/>
<accession>A0A6L2PL28</accession>
<sequence>MWNQMPKPRNNAEPADKCETEEASCVKKALMRHFKMRYSAVVSCFLLLSTSSVNVTGSAIPMWEFLSRGEKMNHLYNMFVKQVEDYCGSLSMPDCNKVLLVYGLTNLAKMQEDSLDKMDPYQRGATDIIWDSMMKGSYKTQSDAKQSQDVAGSGPSPTGGGNTLGSQEEASTNVQQYLTADPNVPNRYVTGPMMVRVLPDGRPVPGDPVRPLPKDEDAEFRLMQSNPLPSIEDLVNTSSYRQQPQPSASRGRYELPLVPGTETQQQKTPSQPPPSQFRIPAV</sequence>
<keyword evidence="2" id="KW-0812">Transmembrane</keyword>
<feature type="region of interest" description="Disordered" evidence="1">
    <location>
        <begin position="224"/>
        <end position="282"/>
    </location>
</feature>
<feature type="transmembrane region" description="Helical" evidence="2">
    <location>
        <begin position="38"/>
        <end position="63"/>
    </location>
</feature>
<evidence type="ECO:0000256" key="1">
    <source>
        <dbReference type="SAM" id="MobiDB-lite"/>
    </source>
</evidence>
<comment type="caution">
    <text evidence="3">The sequence shown here is derived from an EMBL/GenBank/DDBJ whole genome shotgun (WGS) entry which is preliminary data.</text>
</comment>
<keyword evidence="2" id="KW-0472">Membrane</keyword>
<evidence type="ECO:0000313" key="4">
    <source>
        <dbReference type="Proteomes" id="UP000502823"/>
    </source>
</evidence>
<keyword evidence="2" id="KW-1133">Transmembrane helix</keyword>
<reference evidence="4" key="1">
    <citation type="submission" date="2020-01" db="EMBL/GenBank/DDBJ databases">
        <title>Draft genome sequence of the Termite Coptotermes fromosanus.</title>
        <authorList>
            <person name="Itakura S."/>
            <person name="Yosikawa Y."/>
            <person name="Umezawa K."/>
        </authorList>
    </citation>
    <scope>NUCLEOTIDE SEQUENCE [LARGE SCALE GENOMIC DNA]</scope>
</reference>
<dbReference type="EMBL" id="BLKM01000334">
    <property type="protein sequence ID" value="GFG31882.1"/>
    <property type="molecule type" value="Genomic_DNA"/>
</dbReference>
<keyword evidence="4" id="KW-1185">Reference proteome</keyword>
<evidence type="ECO:0000256" key="2">
    <source>
        <dbReference type="SAM" id="Phobius"/>
    </source>
</evidence>
<dbReference type="AlphaFoldDB" id="A0A6L2PL28"/>
<evidence type="ECO:0008006" key="5">
    <source>
        <dbReference type="Google" id="ProtNLM"/>
    </source>
</evidence>
<name>A0A6L2PL28_COPFO</name>
<dbReference type="InParanoid" id="A0A6L2PL28"/>
<dbReference type="FunCoup" id="A0A6L2PL28">
    <property type="interactions" value="5"/>
</dbReference>
<feature type="region of interest" description="Disordered" evidence="1">
    <location>
        <begin position="140"/>
        <end position="172"/>
    </location>
</feature>
<organism evidence="3 4">
    <name type="scientific">Coptotermes formosanus</name>
    <name type="common">Formosan subterranean termite</name>
    <dbReference type="NCBI Taxonomy" id="36987"/>
    <lineage>
        <taxon>Eukaryota</taxon>
        <taxon>Metazoa</taxon>
        <taxon>Ecdysozoa</taxon>
        <taxon>Arthropoda</taxon>
        <taxon>Hexapoda</taxon>
        <taxon>Insecta</taxon>
        <taxon>Pterygota</taxon>
        <taxon>Neoptera</taxon>
        <taxon>Polyneoptera</taxon>
        <taxon>Dictyoptera</taxon>
        <taxon>Blattodea</taxon>
        <taxon>Blattoidea</taxon>
        <taxon>Termitoidae</taxon>
        <taxon>Rhinotermitidae</taxon>
        <taxon>Coptotermes</taxon>
    </lineage>
</organism>
<protein>
    <recommendedName>
        <fullName evidence="5">Rhythmically expressed gene 5 protein</fullName>
    </recommendedName>
</protein>
<feature type="compositionally biased region" description="Polar residues" evidence="1">
    <location>
        <begin position="140"/>
        <end position="150"/>
    </location>
</feature>
<dbReference type="Proteomes" id="UP000502823">
    <property type="component" value="Unassembled WGS sequence"/>
</dbReference>
<dbReference type="OrthoDB" id="6359856at2759"/>
<feature type="compositionally biased region" description="Polar residues" evidence="1">
    <location>
        <begin position="235"/>
        <end position="248"/>
    </location>
</feature>
<evidence type="ECO:0000313" key="3">
    <source>
        <dbReference type="EMBL" id="GFG31882.1"/>
    </source>
</evidence>
<gene>
    <name evidence="3" type="ORF">Cfor_02682</name>
</gene>